<protein>
    <submittedName>
        <fullName evidence="1">Uncharacterized protein</fullName>
    </submittedName>
</protein>
<keyword evidence="2" id="KW-1185">Reference proteome</keyword>
<dbReference type="AlphaFoldDB" id="A0AAW0TWT7"/>
<dbReference type="InterPro" id="IPR027417">
    <property type="entry name" value="P-loop_NTPase"/>
</dbReference>
<comment type="caution">
    <text evidence="1">The sequence shown here is derived from an EMBL/GenBank/DDBJ whole genome shotgun (WGS) entry which is preliminary data.</text>
</comment>
<evidence type="ECO:0000313" key="1">
    <source>
        <dbReference type="EMBL" id="KAK8391940.1"/>
    </source>
</evidence>
<name>A0AAW0TWT7_SCYPA</name>
<evidence type="ECO:0000313" key="2">
    <source>
        <dbReference type="Proteomes" id="UP001487740"/>
    </source>
</evidence>
<dbReference type="Proteomes" id="UP001487740">
    <property type="component" value="Unassembled WGS sequence"/>
</dbReference>
<organism evidence="1 2">
    <name type="scientific">Scylla paramamosain</name>
    <name type="common">Mud crab</name>
    <dbReference type="NCBI Taxonomy" id="85552"/>
    <lineage>
        <taxon>Eukaryota</taxon>
        <taxon>Metazoa</taxon>
        <taxon>Ecdysozoa</taxon>
        <taxon>Arthropoda</taxon>
        <taxon>Crustacea</taxon>
        <taxon>Multicrustacea</taxon>
        <taxon>Malacostraca</taxon>
        <taxon>Eumalacostraca</taxon>
        <taxon>Eucarida</taxon>
        <taxon>Decapoda</taxon>
        <taxon>Pleocyemata</taxon>
        <taxon>Brachyura</taxon>
        <taxon>Eubrachyura</taxon>
        <taxon>Portunoidea</taxon>
        <taxon>Portunidae</taxon>
        <taxon>Portuninae</taxon>
        <taxon>Scylla</taxon>
    </lineage>
</organism>
<proteinExistence type="predicted"/>
<dbReference type="Gene3D" id="3.40.50.300">
    <property type="entry name" value="P-loop containing nucleotide triphosphate hydrolases"/>
    <property type="match status" value="1"/>
</dbReference>
<sequence length="79" mass="8742">MCSLTPVVREDLVSHPDYSVAIVLNKIDGAMSRGTNELLAVMRYDTLQEKVPQKLVTFEVSALAGKGLRPLLKWITGEK</sequence>
<accession>A0AAW0TWT7</accession>
<dbReference type="SUPFAM" id="SSF52540">
    <property type="entry name" value="P-loop containing nucleoside triphosphate hydrolases"/>
    <property type="match status" value="1"/>
</dbReference>
<reference evidence="1 2" key="1">
    <citation type="submission" date="2023-03" db="EMBL/GenBank/DDBJ databases">
        <title>High-quality genome of Scylla paramamosain provides insights in environmental adaptation.</title>
        <authorList>
            <person name="Zhang L."/>
        </authorList>
    </citation>
    <scope>NUCLEOTIDE SEQUENCE [LARGE SCALE GENOMIC DNA]</scope>
    <source>
        <strain evidence="1">LZ_2023a</strain>
        <tissue evidence="1">Muscle</tissue>
    </source>
</reference>
<dbReference type="EMBL" id="JARAKH010000023">
    <property type="protein sequence ID" value="KAK8391940.1"/>
    <property type="molecule type" value="Genomic_DNA"/>
</dbReference>
<gene>
    <name evidence="1" type="ORF">O3P69_017509</name>
</gene>